<dbReference type="OMA" id="RAKMQPI"/>
<sequence length="75" mass="8735">MPSIKELNDRLTKQPYISGYTPSSEDEKLFLQVFGENTNVIQWAARMATYYPSEREKMLPIPEDSEDSIDPEDDY</sequence>
<name>A0A0N1ICC7_LEPSE</name>
<dbReference type="EMBL" id="LJSK01000003">
    <property type="protein sequence ID" value="KPI90672.1"/>
    <property type="molecule type" value="Genomic_DNA"/>
</dbReference>
<reference evidence="2 3" key="1">
    <citation type="journal article" date="2015" name="PLoS Pathog.">
        <title>Leptomonas seymouri: Adaptations to the Dixenous Life Cycle Analyzed by Genome Sequencing, Transcriptome Profiling and Co-infection with Leishmania donovani.</title>
        <authorList>
            <person name="Kraeva N."/>
            <person name="Butenko A."/>
            <person name="Hlavacova J."/>
            <person name="Kostygov A."/>
            <person name="Myskova J."/>
            <person name="Grybchuk D."/>
            <person name="Lestinova T."/>
            <person name="Votypka J."/>
            <person name="Volf P."/>
            <person name="Opperdoes F."/>
            <person name="Flegontov P."/>
            <person name="Lukes J."/>
            <person name="Yurchenko V."/>
        </authorList>
    </citation>
    <scope>NUCLEOTIDE SEQUENCE [LARGE SCALE GENOMIC DNA]</scope>
    <source>
        <strain evidence="2 3">ATCC 30220</strain>
    </source>
</reference>
<dbReference type="Proteomes" id="UP000038009">
    <property type="component" value="Unassembled WGS sequence"/>
</dbReference>
<protein>
    <submittedName>
        <fullName evidence="2">Uncharacterized protein</fullName>
    </submittedName>
</protein>
<evidence type="ECO:0000313" key="3">
    <source>
        <dbReference type="Proteomes" id="UP000038009"/>
    </source>
</evidence>
<accession>A0A0N1ICC7</accession>
<keyword evidence="3" id="KW-1185">Reference proteome</keyword>
<dbReference type="VEuPathDB" id="TriTrypDB:Lsey_0003_0650"/>
<evidence type="ECO:0000256" key="1">
    <source>
        <dbReference type="SAM" id="MobiDB-lite"/>
    </source>
</evidence>
<proteinExistence type="predicted"/>
<gene>
    <name evidence="2" type="ORF">ABL78_0268</name>
</gene>
<feature type="region of interest" description="Disordered" evidence="1">
    <location>
        <begin position="55"/>
        <end position="75"/>
    </location>
</feature>
<feature type="compositionally biased region" description="Acidic residues" evidence="1">
    <location>
        <begin position="63"/>
        <end position="75"/>
    </location>
</feature>
<comment type="caution">
    <text evidence="2">The sequence shown here is derived from an EMBL/GenBank/DDBJ whole genome shotgun (WGS) entry which is preliminary data.</text>
</comment>
<organism evidence="2 3">
    <name type="scientific">Leptomonas seymouri</name>
    <dbReference type="NCBI Taxonomy" id="5684"/>
    <lineage>
        <taxon>Eukaryota</taxon>
        <taxon>Discoba</taxon>
        <taxon>Euglenozoa</taxon>
        <taxon>Kinetoplastea</taxon>
        <taxon>Metakinetoplastina</taxon>
        <taxon>Trypanosomatida</taxon>
        <taxon>Trypanosomatidae</taxon>
        <taxon>Leishmaniinae</taxon>
        <taxon>Leptomonas</taxon>
    </lineage>
</organism>
<evidence type="ECO:0000313" key="2">
    <source>
        <dbReference type="EMBL" id="KPI90672.1"/>
    </source>
</evidence>
<dbReference type="AlphaFoldDB" id="A0A0N1ICC7"/>
<dbReference type="OrthoDB" id="270821at2759"/>